<proteinExistence type="predicted"/>
<dbReference type="Proteomes" id="UP000215914">
    <property type="component" value="Chromosome 17"/>
</dbReference>
<keyword evidence="3" id="KW-1185">Reference proteome</keyword>
<reference evidence="1 3" key="1">
    <citation type="journal article" date="2017" name="Nature">
        <title>The sunflower genome provides insights into oil metabolism, flowering and Asterid evolution.</title>
        <authorList>
            <person name="Badouin H."/>
            <person name="Gouzy J."/>
            <person name="Grassa C.J."/>
            <person name="Murat F."/>
            <person name="Staton S.E."/>
            <person name="Cottret L."/>
            <person name="Lelandais-Briere C."/>
            <person name="Owens G.L."/>
            <person name="Carrere S."/>
            <person name="Mayjonade B."/>
            <person name="Legrand L."/>
            <person name="Gill N."/>
            <person name="Kane N.C."/>
            <person name="Bowers J.E."/>
            <person name="Hubner S."/>
            <person name="Bellec A."/>
            <person name="Berard A."/>
            <person name="Berges H."/>
            <person name="Blanchet N."/>
            <person name="Boniface M.C."/>
            <person name="Brunel D."/>
            <person name="Catrice O."/>
            <person name="Chaidir N."/>
            <person name="Claudel C."/>
            <person name="Donnadieu C."/>
            <person name="Faraut T."/>
            <person name="Fievet G."/>
            <person name="Helmstetter N."/>
            <person name="King M."/>
            <person name="Knapp S.J."/>
            <person name="Lai Z."/>
            <person name="Le Paslier M.C."/>
            <person name="Lippi Y."/>
            <person name="Lorenzon L."/>
            <person name="Mandel J.R."/>
            <person name="Marage G."/>
            <person name="Marchand G."/>
            <person name="Marquand E."/>
            <person name="Bret-Mestries E."/>
            <person name="Morien E."/>
            <person name="Nambeesan S."/>
            <person name="Nguyen T."/>
            <person name="Pegot-Espagnet P."/>
            <person name="Pouilly N."/>
            <person name="Raftis F."/>
            <person name="Sallet E."/>
            <person name="Schiex T."/>
            <person name="Thomas J."/>
            <person name="Vandecasteele C."/>
            <person name="Vares D."/>
            <person name="Vear F."/>
            <person name="Vautrin S."/>
            <person name="Crespi M."/>
            <person name="Mangin B."/>
            <person name="Burke J.M."/>
            <person name="Salse J."/>
            <person name="Munos S."/>
            <person name="Vincourt P."/>
            <person name="Rieseberg L.H."/>
            <person name="Langlade N.B."/>
        </authorList>
    </citation>
    <scope>NUCLEOTIDE SEQUENCE [LARGE SCALE GENOMIC DNA]</scope>
    <source>
        <strain evidence="3">cv. SF193</strain>
        <tissue evidence="1">Leaves</tissue>
    </source>
</reference>
<dbReference type="EMBL" id="MNCJ02000324">
    <property type="protein sequence ID" value="KAF5791967.1"/>
    <property type="molecule type" value="Genomic_DNA"/>
</dbReference>
<dbReference type="Gramene" id="mRNA:HanXRQr2_Chr09g0400731">
    <property type="protein sequence ID" value="mRNA:HanXRQr2_Chr09g0400731"/>
    <property type="gene ID" value="HanXRQr2_Chr09g0400731"/>
</dbReference>
<dbReference type="InParanoid" id="A0A251RQL9"/>
<organism evidence="2 3">
    <name type="scientific">Helianthus annuus</name>
    <name type="common">Common sunflower</name>
    <dbReference type="NCBI Taxonomy" id="4232"/>
    <lineage>
        <taxon>Eukaryota</taxon>
        <taxon>Viridiplantae</taxon>
        <taxon>Streptophyta</taxon>
        <taxon>Embryophyta</taxon>
        <taxon>Tracheophyta</taxon>
        <taxon>Spermatophyta</taxon>
        <taxon>Magnoliopsida</taxon>
        <taxon>eudicotyledons</taxon>
        <taxon>Gunneridae</taxon>
        <taxon>Pentapetalae</taxon>
        <taxon>asterids</taxon>
        <taxon>campanulids</taxon>
        <taxon>Asterales</taxon>
        <taxon>Asteraceae</taxon>
        <taxon>Asteroideae</taxon>
        <taxon>Heliantheae alliance</taxon>
        <taxon>Heliantheae</taxon>
        <taxon>Helianthus</taxon>
    </lineage>
</organism>
<name>A0A251RQL9_HELAN</name>
<sequence length="180" mass="20352">MAVRGSEVVFILARKGRCERASIDEVVSYKPPVISTFQFMTWEPKSNGCSKASISSHISLVPLLLDGGCMPLGCINCLLFYNTSAGLKISISKLRELFPDLAPLVLLQPSYRFVFMLLKRHFTFPLCAVTSYKEIAYQCLHLEREKRPTTREVLVELKKALEFQPVSSYNTLVWKGELEA</sequence>
<reference evidence="1" key="3">
    <citation type="submission" date="2020-06" db="EMBL/GenBank/DDBJ databases">
        <title>Helianthus annuus Genome sequencing and assembly Release 2.</title>
        <authorList>
            <person name="Gouzy J."/>
            <person name="Langlade N."/>
            <person name="Munos S."/>
        </authorList>
    </citation>
    <scope>NUCLEOTIDE SEQUENCE</scope>
    <source>
        <tissue evidence="1">Leaves</tissue>
    </source>
</reference>
<evidence type="ECO:0000313" key="1">
    <source>
        <dbReference type="EMBL" id="KAF5791967.1"/>
    </source>
</evidence>
<reference evidence="2" key="2">
    <citation type="submission" date="2017-02" db="EMBL/GenBank/DDBJ databases">
        <title>Sunflower complete genome.</title>
        <authorList>
            <person name="Langlade N."/>
            <person name="Munos S."/>
        </authorList>
    </citation>
    <scope>NUCLEOTIDE SEQUENCE [LARGE SCALE GENOMIC DNA]</scope>
    <source>
        <tissue evidence="2">Leaves</tissue>
    </source>
</reference>
<evidence type="ECO:0000313" key="2">
    <source>
        <dbReference type="EMBL" id="OTF86521.1"/>
    </source>
</evidence>
<dbReference type="EMBL" id="CM007906">
    <property type="protein sequence ID" value="OTF86521.1"/>
    <property type="molecule type" value="Genomic_DNA"/>
</dbReference>
<evidence type="ECO:0008006" key="4">
    <source>
        <dbReference type="Google" id="ProtNLM"/>
    </source>
</evidence>
<accession>A0A251RQL9</accession>
<dbReference type="AlphaFoldDB" id="A0A251RQL9"/>
<evidence type="ECO:0000313" key="3">
    <source>
        <dbReference type="Proteomes" id="UP000215914"/>
    </source>
</evidence>
<gene>
    <name evidence="2" type="ORF">HannXRQ_Chr17g0551681</name>
    <name evidence="1" type="ORF">HanXRQr2_Chr09g0400731</name>
</gene>
<protein>
    <recommendedName>
        <fullName evidence="4">Serine-threonine/tyrosine-protein kinase catalytic domain-containing protein</fullName>
    </recommendedName>
</protein>